<gene>
    <name evidence="2" type="ORF">OKA05_19850</name>
</gene>
<sequence>MNEPLEMAVERSVARSAQALLLARVFATVLTLVLLVVGLFVCSTASKFGAMFAELDADAQLPVISGIALRHSGGVAVALMVMSVITAFFIWGKGKAGAWIAGLGLLLMAGFVPIMVFALFIPLTKIVSEMQSM</sequence>
<keyword evidence="3" id="KW-1185">Reference proteome</keyword>
<keyword evidence="1" id="KW-0812">Transmembrane</keyword>
<evidence type="ECO:0008006" key="4">
    <source>
        <dbReference type="Google" id="ProtNLM"/>
    </source>
</evidence>
<comment type="caution">
    <text evidence="2">The sequence shown here is derived from an EMBL/GenBank/DDBJ whole genome shotgun (WGS) entry which is preliminary data.</text>
</comment>
<evidence type="ECO:0000313" key="2">
    <source>
        <dbReference type="EMBL" id="MCW1924828.1"/>
    </source>
</evidence>
<evidence type="ECO:0000256" key="1">
    <source>
        <dbReference type="SAM" id="Phobius"/>
    </source>
</evidence>
<evidence type="ECO:0000313" key="3">
    <source>
        <dbReference type="Proteomes" id="UP001320876"/>
    </source>
</evidence>
<protein>
    <recommendedName>
        <fullName evidence="4">TrbC/VIRB2 family protein</fullName>
    </recommendedName>
</protein>
<dbReference type="EMBL" id="JAPDDT010000010">
    <property type="protein sequence ID" value="MCW1924828.1"/>
    <property type="molecule type" value="Genomic_DNA"/>
</dbReference>
<dbReference type="RefSeq" id="WP_264488937.1">
    <property type="nucleotide sequence ID" value="NZ_JAPDDT010000010.1"/>
</dbReference>
<feature type="transmembrane region" description="Helical" evidence="1">
    <location>
        <begin position="98"/>
        <end position="123"/>
    </location>
</feature>
<dbReference type="Proteomes" id="UP001320876">
    <property type="component" value="Unassembled WGS sequence"/>
</dbReference>
<keyword evidence="1" id="KW-1133">Transmembrane helix</keyword>
<reference evidence="2 3" key="1">
    <citation type="submission" date="2022-10" db="EMBL/GenBank/DDBJ databases">
        <title>Luteolibacter arcticus strain CCTCC AB 2014275, whole genome shotgun sequencing project.</title>
        <authorList>
            <person name="Zhao G."/>
            <person name="Shen L."/>
        </authorList>
    </citation>
    <scope>NUCLEOTIDE SEQUENCE [LARGE SCALE GENOMIC DNA]</scope>
    <source>
        <strain evidence="2 3">CCTCC AB 2014275</strain>
    </source>
</reference>
<feature type="transmembrane region" description="Helical" evidence="1">
    <location>
        <begin position="20"/>
        <end position="42"/>
    </location>
</feature>
<feature type="transmembrane region" description="Helical" evidence="1">
    <location>
        <begin position="74"/>
        <end position="92"/>
    </location>
</feature>
<organism evidence="2 3">
    <name type="scientific">Luteolibacter arcticus</name>
    <dbReference type="NCBI Taxonomy" id="1581411"/>
    <lineage>
        <taxon>Bacteria</taxon>
        <taxon>Pseudomonadati</taxon>
        <taxon>Verrucomicrobiota</taxon>
        <taxon>Verrucomicrobiia</taxon>
        <taxon>Verrucomicrobiales</taxon>
        <taxon>Verrucomicrobiaceae</taxon>
        <taxon>Luteolibacter</taxon>
    </lineage>
</organism>
<proteinExistence type="predicted"/>
<name>A0ABT3GMU8_9BACT</name>
<accession>A0ABT3GMU8</accession>
<keyword evidence="1" id="KW-0472">Membrane</keyword>